<evidence type="ECO:0000256" key="7">
    <source>
        <dbReference type="ARBA" id="ARBA00023014"/>
    </source>
</evidence>
<dbReference type="GO" id="GO:0046872">
    <property type="term" value="F:metal ion binding"/>
    <property type="evidence" value="ECO:0007669"/>
    <property type="project" value="UniProtKB-KW"/>
</dbReference>
<feature type="domain" description="4Fe-4S ferredoxin-type" evidence="8">
    <location>
        <begin position="51"/>
        <end position="82"/>
    </location>
</feature>
<keyword evidence="5" id="KW-0249">Electron transport</keyword>
<dbReference type="GO" id="GO:0051539">
    <property type="term" value="F:4 iron, 4 sulfur cluster binding"/>
    <property type="evidence" value="ECO:0007669"/>
    <property type="project" value="UniProtKB-KW"/>
</dbReference>
<dbReference type="Pfam" id="PF12800">
    <property type="entry name" value="Fer4_4"/>
    <property type="match status" value="1"/>
</dbReference>
<keyword evidence="3" id="KW-0479">Metal-binding</keyword>
<evidence type="ECO:0000313" key="10">
    <source>
        <dbReference type="Proteomes" id="UP000078532"/>
    </source>
</evidence>
<organism evidence="9 10">
    <name type="scientific">Desulfotomaculum copahuensis</name>
    <dbReference type="NCBI Taxonomy" id="1838280"/>
    <lineage>
        <taxon>Bacteria</taxon>
        <taxon>Bacillati</taxon>
        <taxon>Bacillota</taxon>
        <taxon>Clostridia</taxon>
        <taxon>Eubacteriales</taxon>
        <taxon>Desulfotomaculaceae</taxon>
        <taxon>Desulfotomaculum</taxon>
    </lineage>
</organism>
<dbReference type="EMBL" id="LYVF01000002">
    <property type="protein sequence ID" value="OAT87096.1"/>
    <property type="molecule type" value="Genomic_DNA"/>
</dbReference>
<feature type="domain" description="4Fe-4S ferredoxin-type" evidence="8">
    <location>
        <begin position="2"/>
        <end position="21"/>
    </location>
</feature>
<evidence type="ECO:0000256" key="1">
    <source>
        <dbReference type="ARBA" id="ARBA00022448"/>
    </source>
</evidence>
<dbReference type="SUPFAM" id="SSF54862">
    <property type="entry name" value="4Fe-4S ferredoxins"/>
    <property type="match status" value="1"/>
</dbReference>
<dbReference type="PANTHER" id="PTHR43177:SF5">
    <property type="entry name" value="ANAEROBIC DIMETHYL SULFOXIDE REDUCTASE CHAIN B-RELATED"/>
    <property type="match status" value="1"/>
</dbReference>
<keyword evidence="2" id="KW-0004">4Fe-4S</keyword>
<dbReference type="PROSITE" id="PS51379">
    <property type="entry name" value="4FE4S_FER_2"/>
    <property type="match status" value="3"/>
</dbReference>
<keyword evidence="4" id="KW-0677">Repeat</keyword>
<dbReference type="Proteomes" id="UP000078532">
    <property type="component" value="Unassembled WGS sequence"/>
</dbReference>
<dbReference type="InterPro" id="IPR050954">
    <property type="entry name" value="ET_IronSulfur_Cluster-Binding"/>
</dbReference>
<evidence type="ECO:0000313" key="9">
    <source>
        <dbReference type="EMBL" id="OAT87096.1"/>
    </source>
</evidence>
<dbReference type="RefSeq" id="WP_066665852.1">
    <property type="nucleotide sequence ID" value="NZ_LYVF01000002.1"/>
</dbReference>
<feature type="domain" description="4Fe-4S ferredoxin-type" evidence="8">
    <location>
        <begin position="84"/>
        <end position="113"/>
    </location>
</feature>
<dbReference type="Gene3D" id="3.30.70.20">
    <property type="match status" value="2"/>
</dbReference>
<keyword evidence="6" id="KW-0408">Iron</keyword>
<dbReference type="CDD" id="cd10563">
    <property type="entry name" value="CooF_like"/>
    <property type="match status" value="1"/>
</dbReference>
<dbReference type="STRING" id="1838280.A6M21_02065"/>
<keyword evidence="10" id="KW-1185">Reference proteome</keyword>
<name>A0A1B7LKJ4_9FIRM</name>
<dbReference type="InterPro" id="IPR017900">
    <property type="entry name" value="4Fe4S_Fe_S_CS"/>
</dbReference>
<dbReference type="PROSITE" id="PS00198">
    <property type="entry name" value="4FE4S_FER_1"/>
    <property type="match status" value="1"/>
</dbReference>
<dbReference type="PANTHER" id="PTHR43177">
    <property type="entry name" value="PROTEIN NRFC"/>
    <property type="match status" value="1"/>
</dbReference>
<dbReference type="AlphaFoldDB" id="A0A1B7LKJ4"/>
<evidence type="ECO:0000256" key="4">
    <source>
        <dbReference type="ARBA" id="ARBA00022737"/>
    </source>
</evidence>
<dbReference type="Pfam" id="PF13247">
    <property type="entry name" value="Fer4_11"/>
    <property type="match status" value="1"/>
</dbReference>
<evidence type="ECO:0000256" key="2">
    <source>
        <dbReference type="ARBA" id="ARBA00022485"/>
    </source>
</evidence>
<keyword evidence="1" id="KW-0813">Transport</keyword>
<dbReference type="OrthoDB" id="1723058at2"/>
<reference evidence="9 10" key="1">
    <citation type="submission" date="2016-04" db="EMBL/GenBank/DDBJ databases">
        <authorList>
            <person name="Evans L.H."/>
            <person name="Alamgir A."/>
            <person name="Owens N."/>
            <person name="Weber N.D."/>
            <person name="Virtaneva K."/>
            <person name="Barbian K."/>
            <person name="Babar A."/>
            <person name="Rosenke K."/>
        </authorList>
    </citation>
    <scope>NUCLEOTIDE SEQUENCE [LARGE SCALE GENOMIC DNA]</scope>
    <source>
        <strain evidence="9 10">LMa1</strain>
    </source>
</reference>
<gene>
    <name evidence="9" type="ORF">A6M21_02065</name>
</gene>
<accession>A0A1B7LKJ4</accession>
<sequence length="157" mass="16765">MKRIFIRPELCAGCKTCELSCLVEHCAGSSLWTIDLGDAGNQPRNTVLAGPKGVPLPLTCRHCPEPACVDACPAGAMVRNEATGLVEHRNERCVGCWMCVMACPFGLVWPSAREQKSIKCDFCGERDNPACVESCPTGALSLVETDPAGGVKEITID</sequence>
<proteinExistence type="predicted"/>
<evidence type="ECO:0000259" key="8">
    <source>
        <dbReference type="PROSITE" id="PS51379"/>
    </source>
</evidence>
<protein>
    <submittedName>
        <fullName evidence="9">4Fe-4S ferredoxin</fullName>
    </submittedName>
</protein>
<keyword evidence="7" id="KW-0411">Iron-sulfur</keyword>
<evidence type="ECO:0000256" key="6">
    <source>
        <dbReference type="ARBA" id="ARBA00023004"/>
    </source>
</evidence>
<evidence type="ECO:0000256" key="5">
    <source>
        <dbReference type="ARBA" id="ARBA00022982"/>
    </source>
</evidence>
<evidence type="ECO:0000256" key="3">
    <source>
        <dbReference type="ARBA" id="ARBA00022723"/>
    </source>
</evidence>
<comment type="caution">
    <text evidence="9">The sequence shown here is derived from an EMBL/GenBank/DDBJ whole genome shotgun (WGS) entry which is preliminary data.</text>
</comment>
<dbReference type="InterPro" id="IPR017896">
    <property type="entry name" value="4Fe4S_Fe-S-bd"/>
</dbReference>